<dbReference type="InterPro" id="IPR052788">
    <property type="entry name" value="RING-type_E3_ligase_ATL"/>
</dbReference>
<evidence type="ECO:0000256" key="4">
    <source>
        <dbReference type="PROSITE-ProRule" id="PRU00175"/>
    </source>
</evidence>
<organism evidence="6 7">
    <name type="scientific">Stephania yunnanensis</name>
    <dbReference type="NCBI Taxonomy" id="152371"/>
    <lineage>
        <taxon>Eukaryota</taxon>
        <taxon>Viridiplantae</taxon>
        <taxon>Streptophyta</taxon>
        <taxon>Embryophyta</taxon>
        <taxon>Tracheophyta</taxon>
        <taxon>Spermatophyta</taxon>
        <taxon>Magnoliopsida</taxon>
        <taxon>Ranunculales</taxon>
        <taxon>Menispermaceae</taxon>
        <taxon>Menispermoideae</taxon>
        <taxon>Cissampelideae</taxon>
        <taxon>Stephania</taxon>
    </lineage>
</organism>
<evidence type="ECO:0000313" key="6">
    <source>
        <dbReference type="EMBL" id="KAK9136165.1"/>
    </source>
</evidence>
<protein>
    <recommendedName>
        <fullName evidence="5">RING-type domain-containing protein</fullName>
    </recommendedName>
</protein>
<accession>A0AAP0PD01</accession>
<evidence type="ECO:0000256" key="3">
    <source>
        <dbReference type="ARBA" id="ARBA00022833"/>
    </source>
</evidence>
<keyword evidence="1" id="KW-0479">Metal-binding</keyword>
<dbReference type="PANTHER" id="PTHR45798:SF97">
    <property type="entry name" value="ALCOHOL-SENSITIVE RING FINGER PROTEIN 1"/>
    <property type="match status" value="1"/>
</dbReference>
<reference evidence="6 7" key="1">
    <citation type="submission" date="2024-01" db="EMBL/GenBank/DDBJ databases">
        <title>Genome assemblies of Stephania.</title>
        <authorList>
            <person name="Yang L."/>
        </authorList>
    </citation>
    <scope>NUCLEOTIDE SEQUENCE [LARGE SCALE GENOMIC DNA]</scope>
    <source>
        <strain evidence="6">YNDBR</strain>
        <tissue evidence="6">Leaf</tissue>
    </source>
</reference>
<gene>
    <name evidence="6" type="ORF">Syun_015495</name>
</gene>
<keyword evidence="3" id="KW-0862">Zinc</keyword>
<dbReference type="EMBL" id="JBBNAF010000006">
    <property type="protein sequence ID" value="KAK9136165.1"/>
    <property type="molecule type" value="Genomic_DNA"/>
</dbReference>
<dbReference type="SMART" id="SM00184">
    <property type="entry name" value="RING"/>
    <property type="match status" value="1"/>
</dbReference>
<keyword evidence="7" id="KW-1185">Reference proteome</keyword>
<evidence type="ECO:0000259" key="5">
    <source>
        <dbReference type="PROSITE" id="PS50089"/>
    </source>
</evidence>
<dbReference type="PROSITE" id="PS50089">
    <property type="entry name" value="ZF_RING_2"/>
    <property type="match status" value="1"/>
</dbReference>
<dbReference type="InterPro" id="IPR013083">
    <property type="entry name" value="Znf_RING/FYVE/PHD"/>
</dbReference>
<evidence type="ECO:0000256" key="1">
    <source>
        <dbReference type="ARBA" id="ARBA00022723"/>
    </source>
</evidence>
<dbReference type="Proteomes" id="UP001420932">
    <property type="component" value="Unassembled WGS sequence"/>
</dbReference>
<proteinExistence type="predicted"/>
<feature type="domain" description="RING-type" evidence="5">
    <location>
        <begin position="114"/>
        <end position="156"/>
    </location>
</feature>
<comment type="caution">
    <text evidence="6">The sequence shown here is derived from an EMBL/GenBank/DDBJ whole genome shotgun (WGS) entry which is preliminary data.</text>
</comment>
<sequence>MSDHVEYLDFIESKLPFWRSLSTENVRDERNFDLLLATYEQVWDGIEVILKYWGHDEVVKKRAKRLRREISSDCKGLLKKRTDALIPLEECVESMEVKSVGASSGGEEIERESCVVCMEEFGVSGVEARVTECGHYFHFNCIFKWFQSNPCCPLCRVKLCDY</sequence>
<dbReference type="Gene3D" id="3.30.40.10">
    <property type="entry name" value="Zinc/RING finger domain, C3HC4 (zinc finger)"/>
    <property type="match status" value="1"/>
</dbReference>
<dbReference type="GO" id="GO:0008270">
    <property type="term" value="F:zinc ion binding"/>
    <property type="evidence" value="ECO:0007669"/>
    <property type="project" value="UniProtKB-KW"/>
</dbReference>
<name>A0AAP0PD01_9MAGN</name>
<dbReference type="AlphaFoldDB" id="A0AAP0PD01"/>
<dbReference type="CDD" id="cd16448">
    <property type="entry name" value="RING-H2"/>
    <property type="match status" value="1"/>
</dbReference>
<evidence type="ECO:0000256" key="2">
    <source>
        <dbReference type="ARBA" id="ARBA00022771"/>
    </source>
</evidence>
<dbReference type="PANTHER" id="PTHR45798">
    <property type="entry name" value="RING-H2 FINGER PROTEIN ATL61-RELATED-RELATED"/>
    <property type="match status" value="1"/>
</dbReference>
<dbReference type="SUPFAM" id="SSF57850">
    <property type="entry name" value="RING/U-box"/>
    <property type="match status" value="1"/>
</dbReference>
<keyword evidence="2 4" id="KW-0863">Zinc-finger</keyword>
<dbReference type="InterPro" id="IPR001841">
    <property type="entry name" value="Znf_RING"/>
</dbReference>
<dbReference type="Pfam" id="PF13639">
    <property type="entry name" value="zf-RING_2"/>
    <property type="match status" value="1"/>
</dbReference>
<evidence type="ECO:0000313" key="7">
    <source>
        <dbReference type="Proteomes" id="UP001420932"/>
    </source>
</evidence>